<proteinExistence type="inferred from homology"/>
<dbReference type="InterPro" id="IPR001460">
    <property type="entry name" value="PCN-bd_Tpept"/>
</dbReference>
<dbReference type="KEGG" id="bsol:FSW04_14145"/>
<dbReference type="AlphaFoldDB" id="A0A5B8U6H5"/>
<dbReference type="Pfam" id="PF03717">
    <property type="entry name" value="PBP_dimer"/>
    <property type="match status" value="1"/>
</dbReference>
<evidence type="ECO:0000256" key="3">
    <source>
        <dbReference type="ARBA" id="ARBA00023136"/>
    </source>
</evidence>
<dbReference type="EMBL" id="CP042430">
    <property type="protein sequence ID" value="QEC48600.1"/>
    <property type="molecule type" value="Genomic_DNA"/>
</dbReference>
<name>A0A5B8U6H5_9ACTN</name>
<keyword evidence="7" id="KW-1185">Reference proteome</keyword>
<dbReference type="InterPro" id="IPR005311">
    <property type="entry name" value="PBP_dimer"/>
</dbReference>
<dbReference type="PANTHER" id="PTHR30627:SF1">
    <property type="entry name" value="PEPTIDOGLYCAN D,D-TRANSPEPTIDASE FTSI"/>
    <property type="match status" value="1"/>
</dbReference>
<gene>
    <name evidence="6" type="ORF">FSW04_14145</name>
</gene>
<dbReference type="PANTHER" id="PTHR30627">
    <property type="entry name" value="PEPTIDOGLYCAN D,D-TRANSPEPTIDASE"/>
    <property type="match status" value="1"/>
</dbReference>
<dbReference type="Gene3D" id="3.90.1310.10">
    <property type="entry name" value="Penicillin-binding protein 2a (Domain 2)"/>
    <property type="match status" value="1"/>
</dbReference>
<dbReference type="RefSeq" id="WP_146920321.1">
    <property type="nucleotide sequence ID" value="NZ_CP042430.1"/>
</dbReference>
<dbReference type="OrthoDB" id="9789078at2"/>
<dbReference type="SUPFAM" id="SSF56519">
    <property type="entry name" value="Penicillin binding protein dimerisation domain"/>
    <property type="match status" value="1"/>
</dbReference>
<dbReference type="Gene3D" id="3.30.450.330">
    <property type="match status" value="1"/>
</dbReference>
<comment type="similarity">
    <text evidence="2">Belongs to the transpeptidase family.</text>
</comment>
<dbReference type="Gene3D" id="3.40.710.10">
    <property type="entry name" value="DD-peptidase/beta-lactamase superfamily"/>
    <property type="match status" value="1"/>
</dbReference>
<protein>
    <submittedName>
        <fullName evidence="6">Penicillin-binding protein 2</fullName>
    </submittedName>
</protein>
<reference evidence="6 7" key="1">
    <citation type="journal article" date="2018" name="J. Microbiol.">
        <title>Baekduia soli gen. nov., sp. nov., a novel bacterium isolated from the soil of Baekdu Mountain and proposal of a novel family name, Baekduiaceae fam. nov.</title>
        <authorList>
            <person name="An D.S."/>
            <person name="Siddiqi M.Z."/>
            <person name="Kim K.H."/>
            <person name="Yu H.S."/>
            <person name="Im W.T."/>
        </authorList>
    </citation>
    <scope>NUCLEOTIDE SEQUENCE [LARGE SCALE GENOMIC DNA]</scope>
    <source>
        <strain evidence="6 7">BR7-21</strain>
    </source>
</reference>
<sequence length="553" mass="58438">MVLVERRIGLLFAFFLGLLAIAGLRSLQLGTLKGGMLARAATSQQVVQSVVPAHRGTIVDRRGVELAVSQAADDVSATPYLVKNPVKAAAQLAPLLGVPEDVVLRKLSTKDSGFVYLARHLPGDQADKIRQLNLAGIDLTPGQRRTYPRDYLASQVLGSVNLDGKGASGLEYELDARLHGSDGQRRIVRDGVGDDVAVRDVKRATPGAKVELSLDANIQDKVEEVLKGVGQAYRPKGATAIVTNPQTGEILALANWPQINANNPSAAPGYATQDRAVGFTYEPGSTFKAITVAGAIEDGKVTPSTSFNLPPQIQVADRVIHNAEARGWATMTTSQILAQSDNVGAITIGGLLGGRRFDQWVRQFGFGTPTGTDLPGEERGVVLPFSKYSGSSMGNLPIGQGELVTPMQIAQFYGAIANGGILRTPHVVRRIDGKLVTSRAGRRVMKASTAASLRNMLRGVLAPGGTASEVRIPGYTLAGKTGTANKIDPVTHEYSTSAYVASFVGFAPADDPKLLISIMIDEPKGGIYGGQVAAPAFGKIASFALQYEKIAPR</sequence>
<dbReference type="Pfam" id="PF00905">
    <property type="entry name" value="Transpeptidase"/>
    <property type="match status" value="1"/>
</dbReference>
<evidence type="ECO:0000313" key="6">
    <source>
        <dbReference type="EMBL" id="QEC48600.1"/>
    </source>
</evidence>
<dbReference type="InterPro" id="IPR036138">
    <property type="entry name" value="PBP_dimer_sf"/>
</dbReference>
<dbReference type="InterPro" id="IPR012338">
    <property type="entry name" value="Beta-lactam/transpept-like"/>
</dbReference>
<feature type="domain" description="Penicillin-binding protein transpeptidase" evidence="4">
    <location>
        <begin position="239"/>
        <end position="540"/>
    </location>
</feature>
<dbReference type="SUPFAM" id="SSF56601">
    <property type="entry name" value="beta-lactamase/transpeptidase-like"/>
    <property type="match status" value="1"/>
</dbReference>
<accession>A0A5B8U6H5</accession>
<evidence type="ECO:0000259" key="5">
    <source>
        <dbReference type="Pfam" id="PF03717"/>
    </source>
</evidence>
<evidence type="ECO:0000256" key="2">
    <source>
        <dbReference type="ARBA" id="ARBA00007171"/>
    </source>
</evidence>
<dbReference type="GO" id="GO:0071555">
    <property type="term" value="P:cell wall organization"/>
    <property type="evidence" value="ECO:0007669"/>
    <property type="project" value="TreeGrafter"/>
</dbReference>
<organism evidence="6 7">
    <name type="scientific">Baekduia soli</name>
    <dbReference type="NCBI Taxonomy" id="496014"/>
    <lineage>
        <taxon>Bacteria</taxon>
        <taxon>Bacillati</taxon>
        <taxon>Actinomycetota</taxon>
        <taxon>Thermoleophilia</taxon>
        <taxon>Solirubrobacterales</taxon>
        <taxon>Baekduiaceae</taxon>
        <taxon>Baekduia</taxon>
    </lineage>
</organism>
<keyword evidence="3" id="KW-0472">Membrane</keyword>
<evidence type="ECO:0000256" key="1">
    <source>
        <dbReference type="ARBA" id="ARBA00004370"/>
    </source>
</evidence>
<evidence type="ECO:0000259" key="4">
    <source>
        <dbReference type="Pfam" id="PF00905"/>
    </source>
</evidence>
<dbReference type="GO" id="GO:0008658">
    <property type="term" value="F:penicillin binding"/>
    <property type="evidence" value="ECO:0007669"/>
    <property type="project" value="InterPro"/>
</dbReference>
<dbReference type="InterPro" id="IPR050515">
    <property type="entry name" value="Beta-lactam/transpept"/>
</dbReference>
<dbReference type="Proteomes" id="UP000321805">
    <property type="component" value="Chromosome"/>
</dbReference>
<dbReference type="GO" id="GO:0005886">
    <property type="term" value="C:plasma membrane"/>
    <property type="evidence" value="ECO:0007669"/>
    <property type="project" value="TreeGrafter"/>
</dbReference>
<comment type="subcellular location">
    <subcellularLocation>
        <location evidence="1">Membrane</location>
    </subcellularLocation>
</comment>
<evidence type="ECO:0000313" key="7">
    <source>
        <dbReference type="Proteomes" id="UP000321805"/>
    </source>
</evidence>
<feature type="domain" description="Penicillin-binding protein dimerisation" evidence="5">
    <location>
        <begin position="51"/>
        <end position="195"/>
    </location>
</feature>